<dbReference type="Gene3D" id="3.30.559.30">
    <property type="entry name" value="Nonribosomal peptide synthetase, condensation domain"/>
    <property type="match status" value="1"/>
</dbReference>
<dbReference type="InterPro" id="IPR023213">
    <property type="entry name" value="CAT-like_dom_sf"/>
</dbReference>
<protein>
    <recommendedName>
        <fullName evidence="1">Condensation domain-containing protein</fullName>
    </recommendedName>
</protein>
<name>A0ABU0GJ19_9CELL</name>
<gene>
    <name evidence="2" type="ORF">JO380_001754</name>
</gene>
<dbReference type="Gene3D" id="3.30.559.10">
    <property type="entry name" value="Chloramphenicol acetyltransferase-like domain"/>
    <property type="match status" value="1"/>
</dbReference>
<keyword evidence="3" id="KW-1185">Reference proteome</keyword>
<dbReference type="EMBL" id="JAUSVM010000001">
    <property type="protein sequence ID" value="MDQ0425373.1"/>
    <property type="molecule type" value="Genomic_DNA"/>
</dbReference>
<comment type="caution">
    <text evidence="2">The sequence shown here is derived from an EMBL/GenBank/DDBJ whole genome shotgun (WGS) entry which is preliminary data.</text>
</comment>
<proteinExistence type="predicted"/>
<dbReference type="SUPFAM" id="SSF52777">
    <property type="entry name" value="CoA-dependent acyltransferases"/>
    <property type="match status" value="2"/>
</dbReference>
<evidence type="ECO:0000313" key="3">
    <source>
        <dbReference type="Proteomes" id="UP001240250"/>
    </source>
</evidence>
<dbReference type="PANTHER" id="PTHR45527:SF1">
    <property type="entry name" value="FATTY ACID SYNTHASE"/>
    <property type="match status" value="1"/>
</dbReference>
<reference evidence="2 3" key="1">
    <citation type="submission" date="2023-07" db="EMBL/GenBank/DDBJ databases">
        <title>Sequencing the genomes of 1000 actinobacteria strains.</title>
        <authorList>
            <person name="Klenk H.-P."/>
        </authorList>
    </citation>
    <scope>NUCLEOTIDE SEQUENCE [LARGE SCALE GENOMIC DNA]</scope>
    <source>
        <strain evidence="2 3">DSM 14785</strain>
    </source>
</reference>
<sequence>MELTSTAERRSTRSVTFTGAGERTGAMTWGQASIYSSIRWLGDDASYFNLVRVVDVPAGVDEGTVLGAVQHLLVRHEGLRSLFHETPEGWTQHVRPQGELTVHVADADGAADTAAARAFASELAGHTFRHDVELPLSVGVLRDHGRATHVVVAASHLAVDGWAADLVAQDLRRLLAGEVADAPTWQPLDQAAHEAGEAGAARGEAALAYWRRTLAAAPRPLFPPADPAPAPGRFVRLALESRALAVAATLVSTRCAVSTGTVLLAAASVVLGRLVGQDRVVLQLIASNRLDERSRSLVAPLAENALFAIDVSGADAPGGFATTARRAFASGLNAYRHAQYDPRARDELVAQERARDADLDLGCFFNDMRIGRDWGVDVDAYPDVDAVRALRDGTRVRHVGSWDRQDATCFVGVDDADGACVLYLMADTALVPEPRVEALLREMESVVVEAVAP</sequence>
<dbReference type="PANTHER" id="PTHR45527">
    <property type="entry name" value="NONRIBOSOMAL PEPTIDE SYNTHETASE"/>
    <property type="match status" value="1"/>
</dbReference>
<evidence type="ECO:0000313" key="2">
    <source>
        <dbReference type="EMBL" id="MDQ0425373.1"/>
    </source>
</evidence>
<organism evidence="2 3">
    <name type="scientific">Cellulomonas iranensis</name>
    <dbReference type="NCBI Taxonomy" id="76862"/>
    <lineage>
        <taxon>Bacteria</taxon>
        <taxon>Bacillati</taxon>
        <taxon>Actinomycetota</taxon>
        <taxon>Actinomycetes</taxon>
        <taxon>Micrococcales</taxon>
        <taxon>Cellulomonadaceae</taxon>
        <taxon>Cellulomonas</taxon>
    </lineage>
</organism>
<dbReference type="RefSeq" id="WP_070319012.1">
    <property type="nucleotide sequence ID" value="NZ_JAUSVM010000001.1"/>
</dbReference>
<feature type="domain" description="Condensation" evidence="1">
    <location>
        <begin position="43"/>
        <end position="294"/>
    </location>
</feature>
<dbReference type="Pfam" id="PF00668">
    <property type="entry name" value="Condensation"/>
    <property type="match status" value="1"/>
</dbReference>
<dbReference type="Proteomes" id="UP001240250">
    <property type="component" value="Unassembled WGS sequence"/>
</dbReference>
<accession>A0ABU0GJ19</accession>
<dbReference type="InterPro" id="IPR001242">
    <property type="entry name" value="Condensation_dom"/>
</dbReference>
<evidence type="ECO:0000259" key="1">
    <source>
        <dbReference type="Pfam" id="PF00668"/>
    </source>
</evidence>